<evidence type="ECO:0000313" key="2">
    <source>
        <dbReference type="EMBL" id="KAF5907805.1"/>
    </source>
</evidence>
<reference evidence="2" key="1">
    <citation type="submission" date="2020-07" db="EMBL/GenBank/DDBJ databases">
        <title>Clarias magur genome sequencing, assembly and annotation.</title>
        <authorList>
            <person name="Kushwaha B."/>
            <person name="Kumar R."/>
            <person name="Das P."/>
            <person name="Joshi C.G."/>
            <person name="Kumar D."/>
            <person name="Nagpure N.S."/>
            <person name="Pandey M."/>
            <person name="Agarwal S."/>
            <person name="Srivastava S."/>
            <person name="Singh M."/>
            <person name="Sahoo L."/>
            <person name="Jayasankar P."/>
            <person name="Meher P.K."/>
            <person name="Koringa P.G."/>
            <person name="Iquebal M.A."/>
            <person name="Das S.P."/>
            <person name="Bit A."/>
            <person name="Patnaik S."/>
            <person name="Patel N."/>
            <person name="Shah T.M."/>
            <person name="Hinsu A."/>
            <person name="Jena J.K."/>
        </authorList>
    </citation>
    <scope>NUCLEOTIDE SEQUENCE</scope>
    <source>
        <strain evidence="2">CIFAMagur01</strain>
        <tissue evidence="2">Testis</tissue>
    </source>
</reference>
<dbReference type="Proteomes" id="UP000727407">
    <property type="component" value="Unassembled WGS sequence"/>
</dbReference>
<keyword evidence="1" id="KW-0175">Coiled coil</keyword>
<evidence type="ECO:0000313" key="3">
    <source>
        <dbReference type="Proteomes" id="UP000727407"/>
    </source>
</evidence>
<sequence length="90" mass="10233">MSFVWLPLSAGEDTSELHAVDLEMETLEKQIRGLQVKLAQLRQRKAAMESPVPGSSINVQSISEITPFCWPQIQRRISCYPGKFRQRNAC</sequence>
<name>A0A8J4V112_CLAMG</name>
<organism evidence="2 3">
    <name type="scientific">Clarias magur</name>
    <name type="common">Asian catfish</name>
    <name type="synonym">Macropteronotus magur</name>
    <dbReference type="NCBI Taxonomy" id="1594786"/>
    <lineage>
        <taxon>Eukaryota</taxon>
        <taxon>Metazoa</taxon>
        <taxon>Chordata</taxon>
        <taxon>Craniata</taxon>
        <taxon>Vertebrata</taxon>
        <taxon>Euteleostomi</taxon>
        <taxon>Actinopterygii</taxon>
        <taxon>Neopterygii</taxon>
        <taxon>Teleostei</taxon>
        <taxon>Ostariophysi</taxon>
        <taxon>Siluriformes</taxon>
        <taxon>Clariidae</taxon>
        <taxon>Clarias</taxon>
    </lineage>
</organism>
<feature type="coiled-coil region" evidence="1">
    <location>
        <begin position="17"/>
        <end position="44"/>
    </location>
</feature>
<accession>A0A8J4V112</accession>
<evidence type="ECO:0000256" key="1">
    <source>
        <dbReference type="SAM" id="Coils"/>
    </source>
</evidence>
<dbReference type="OrthoDB" id="10072345at2759"/>
<dbReference type="EMBL" id="QNUK01000018">
    <property type="protein sequence ID" value="KAF5907805.1"/>
    <property type="molecule type" value="Genomic_DNA"/>
</dbReference>
<keyword evidence="3" id="KW-1185">Reference proteome</keyword>
<comment type="caution">
    <text evidence="2">The sequence shown here is derived from an EMBL/GenBank/DDBJ whole genome shotgun (WGS) entry which is preliminary data.</text>
</comment>
<feature type="non-terminal residue" evidence="2">
    <location>
        <position position="90"/>
    </location>
</feature>
<proteinExistence type="predicted"/>
<protein>
    <submittedName>
        <fullName evidence="2">Uncharacterized protein</fullName>
    </submittedName>
</protein>
<dbReference type="AlphaFoldDB" id="A0A8J4V112"/>
<gene>
    <name evidence="2" type="ORF">DAT39_002386</name>
</gene>